<feature type="transmembrane region" description="Helical" evidence="6">
    <location>
        <begin position="719"/>
        <end position="738"/>
    </location>
</feature>
<dbReference type="EMBL" id="QTTT01000001">
    <property type="protein sequence ID" value="REE97746.1"/>
    <property type="molecule type" value="Genomic_DNA"/>
</dbReference>
<accession>A0A3D9SP47</accession>
<keyword evidence="4 6" id="KW-1133">Transmembrane helix</keyword>
<dbReference type="PANTHER" id="PTHR30287:SF1">
    <property type="entry name" value="INNER MEMBRANE PROTEIN"/>
    <property type="match status" value="1"/>
</dbReference>
<feature type="transmembrane region" description="Helical" evidence="6">
    <location>
        <begin position="275"/>
        <end position="302"/>
    </location>
</feature>
<protein>
    <submittedName>
        <fullName evidence="8">Putative ABC transport system permease protein</fullName>
    </submittedName>
</protein>
<comment type="subcellular location">
    <subcellularLocation>
        <location evidence="1">Cell membrane</location>
        <topology evidence="1">Multi-pass membrane protein</topology>
    </subcellularLocation>
</comment>
<reference evidence="8 9" key="1">
    <citation type="submission" date="2018-08" db="EMBL/GenBank/DDBJ databases">
        <title>Sequencing the genomes of 1000 actinobacteria strains.</title>
        <authorList>
            <person name="Klenk H.-P."/>
        </authorList>
    </citation>
    <scope>NUCLEOTIDE SEQUENCE [LARGE SCALE GENOMIC DNA]</scope>
    <source>
        <strain evidence="8 9">DSM 43927</strain>
    </source>
</reference>
<dbReference type="Proteomes" id="UP000256661">
    <property type="component" value="Unassembled WGS sequence"/>
</dbReference>
<keyword evidence="3 6" id="KW-0812">Transmembrane</keyword>
<dbReference type="RefSeq" id="WP_116023195.1">
    <property type="nucleotide sequence ID" value="NZ_QTTT01000001.1"/>
</dbReference>
<feature type="transmembrane region" description="Helical" evidence="6">
    <location>
        <begin position="332"/>
        <end position="354"/>
    </location>
</feature>
<feature type="transmembrane region" description="Helical" evidence="6">
    <location>
        <begin position="455"/>
        <end position="483"/>
    </location>
</feature>
<evidence type="ECO:0000259" key="7">
    <source>
        <dbReference type="Pfam" id="PF02687"/>
    </source>
</evidence>
<dbReference type="PANTHER" id="PTHR30287">
    <property type="entry name" value="MEMBRANE COMPONENT OF PREDICTED ABC SUPERFAMILY METABOLITE UPTAKE TRANSPORTER"/>
    <property type="match status" value="1"/>
</dbReference>
<evidence type="ECO:0000256" key="6">
    <source>
        <dbReference type="SAM" id="Phobius"/>
    </source>
</evidence>
<dbReference type="InterPro" id="IPR003838">
    <property type="entry name" value="ABC3_permease_C"/>
</dbReference>
<comment type="caution">
    <text evidence="8">The sequence shown here is derived from an EMBL/GenBank/DDBJ whole genome shotgun (WGS) entry which is preliminary data.</text>
</comment>
<evidence type="ECO:0000256" key="1">
    <source>
        <dbReference type="ARBA" id="ARBA00004651"/>
    </source>
</evidence>
<dbReference type="AlphaFoldDB" id="A0A3D9SP47"/>
<feature type="transmembrane region" description="Helical" evidence="6">
    <location>
        <begin position="769"/>
        <end position="796"/>
    </location>
</feature>
<gene>
    <name evidence="8" type="ORF">DFJ69_3221</name>
</gene>
<feature type="domain" description="ABC3 transporter permease C-terminal" evidence="7">
    <location>
        <begin position="285"/>
        <end position="402"/>
    </location>
</feature>
<dbReference type="InterPro" id="IPR038766">
    <property type="entry name" value="Membrane_comp_ABC_pdt"/>
</dbReference>
<organism evidence="8 9">
    <name type="scientific">Thermomonospora umbrina</name>
    <dbReference type="NCBI Taxonomy" id="111806"/>
    <lineage>
        <taxon>Bacteria</taxon>
        <taxon>Bacillati</taxon>
        <taxon>Actinomycetota</taxon>
        <taxon>Actinomycetes</taxon>
        <taxon>Streptosporangiales</taxon>
        <taxon>Thermomonosporaceae</taxon>
        <taxon>Thermomonospora</taxon>
    </lineage>
</organism>
<name>A0A3D9SP47_9ACTN</name>
<proteinExistence type="predicted"/>
<keyword evidence="2" id="KW-1003">Cell membrane</keyword>
<keyword evidence="9" id="KW-1185">Reference proteome</keyword>
<sequence>MIGSLALATLRTRKAAFAGSFLALLCAAALVAACGVLLETGLRGGVPTERYAGTPIVVAADQSLHWTKEKKGKTKVKSKPLTERARLDAAVADRLRAVPGIAAVVPEVTFPATVLERSSGDEVWGHAWDSARLTPFTLRAGRAPVAADEVVLGSTDGVRVTSSGGTRVGEQVTSTDGVSVGAQVTIQATGVPGRYRVVGLADGGPESVFFSAAEARRLAGHDGKVTALGVLPRAGADTDALAEAVTAAVAGTGAEVYTGKERGALEFRDAEQARVMLISLGGALGGTSLLVAILVVVGTFALSIQQRQREIAVLRAVAATPRQIRKMIGREALAVGAAASVPGAFVGLGLAFWLRSRFVELGALPDTLDLSLSPFPVFAAVLATVAAAWTAARVSSRRTIRIRPTEALADAAVEPSRVGVFRTIAGLVALAAYIVLLVVLRGLNTEAAASPVTFLTVVLAAVAVALLGPWLTRAATAVLAAPLRLSRGPGFLAAANTRADARRLASVVTPMTLAVAMTGTILFVQTTMDHAADEQARAGTTAGYALTGVAGVPGPAADAARKVPGVGAVTEVVHTTLRVGRDKYPAQGIGPARGTLDLDVREGSLDHLAAGTVALSATAAERRDTRIGDSVTITMGDGVKVTARLVAVYERGLGFGDVTLPYELVAGHVDRPPADTVLIKADPSAHPALAEIARAMPGLRLLDGDALHARSSNAAEVNLVAMGLIIAFTAISLVNTLAMATGDRSRELAALRLAGTTRRQILRMLRWETLLLVLVGTVTGTAIAAATLSAFATGMAGTPVPYAPPLACLGLLAAVTAAALAATALPARVLLRADPADVIRARE</sequence>
<evidence type="ECO:0000256" key="2">
    <source>
        <dbReference type="ARBA" id="ARBA00022475"/>
    </source>
</evidence>
<evidence type="ECO:0000256" key="4">
    <source>
        <dbReference type="ARBA" id="ARBA00022989"/>
    </source>
</evidence>
<feature type="domain" description="ABC3 transporter permease C-terminal" evidence="7">
    <location>
        <begin position="720"/>
        <end position="835"/>
    </location>
</feature>
<feature type="transmembrane region" description="Helical" evidence="6">
    <location>
        <begin position="802"/>
        <end position="825"/>
    </location>
</feature>
<feature type="transmembrane region" description="Helical" evidence="6">
    <location>
        <begin position="374"/>
        <end position="392"/>
    </location>
</feature>
<dbReference type="Pfam" id="PF02687">
    <property type="entry name" value="FtsX"/>
    <property type="match status" value="2"/>
</dbReference>
<feature type="transmembrane region" description="Helical" evidence="6">
    <location>
        <begin position="424"/>
        <end position="443"/>
    </location>
</feature>
<evidence type="ECO:0000256" key="3">
    <source>
        <dbReference type="ARBA" id="ARBA00022692"/>
    </source>
</evidence>
<keyword evidence="5 6" id="KW-0472">Membrane</keyword>
<evidence type="ECO:0000313" key="9">
    <source>
        <dbReference type="Proteomes" id="UP000256661"/>
    </source>
</evidence>
<evidence type="ECO:0000256" key="5">
    <source>
        <dbReference type="ARBA" id="ARBA00023136"/>
    </source>
</evidence>
<dbReference type="OrthoDB" id="3223244at2"/>
<feature type="transmembrane region" description="Helical" evidence="6">
    <location>
        <begin position="504"/>
        <end position="524"/>
    </location>
</feature>
<evidence type="ECO:0000313" key="8">
    <source>
        <dbReference type="EMBL" id="REE97746.1"/>
    </source>
</evidence>
<dbReference type="GO" id="GO:0005886">
    <property type="term" value="C:plasma membrane"/>
    <property type="evidence" value="ECO:0007669"/>
    <property type="project" value="UniProtKB-SubCell"/>
</dbReference>